<dbReference type="RefSeq" id="XP_068354972.1">
    <property type="nucleotide sequence ID" value="XM_068493662.1"/>
</dbReference>
<dbReference type="EMBL" id="MLAK01000893">
    <property type="protein sequence ID" value="OHT01836.1"/>
    <property type="molecule type" value="Genomic_DNA"/>
</dbReference>
<organism evidence="2 3">
    <name type="scientific">Tritrichomonas foetus</name>
    <dbReference type="NCBI Taxonomy" id="1144522"/>
    <lineage>
        <taxon>Eukaryota</taxon>
        <taxon>Metamonada</taxon>
        <taxon>Parabasalia</taxon>
        <taxon>Tritrichomonadida</taxon>
        <taxon>Tritrichomonadidae</taxon>
        <taxon>Tritrichomonas</taxon>
    </lineage>
</organism>
<feature type="region of interest" description="Disordered" evidence="1">
    <location>
        <begin position="229"/>
        <end position="317"/>
    </location>
</feature>
<protein>
    <submittedName>
        <fullName evidence="2">Uncharacterized protein</fullName>
    </submittedName>
</protein>
<name>A0A1J4JWD1_9EUKA</name>
<evidence type="ECO:0000313" key="2">
    <source>
        <dbReference type="EMBL" id="OHT01836.1"/>
    </source>
</evidence>
<proteinExistence type="predicted"/>
<feature type="compositionally biased region" description="Acidic residues" evidence="1">
    <location>
        <begin position="301"/>
        <end position="310"/>
    </location>
</feature>
<accession>A0A1J4JWD1</accession>
<evidence type="ECO:0000256" key="1">
    <source>
        <dbReference type="SAM" id="MobiDB-lite"/>
    </source>
</evidence>
<feature type="compositionally biased region" description="Basic and acidic residues" evidence="1">
    <location>
        <begin position="244"/>
        <end position="254"/>
    </location>
</feature>
<feature type="compositionally biased region" description="Polar residues" evidence="1">
    <location>
        <begin position="269"/>
        <end position="279"/>
    </location>
</feature>
<comment type="caution">
    <text evidence="2">The sequence shown here is derived from an EMBL/GenBank/DDBJ whole genome shotgun (WGS) entry which is preliminary data.</text>
</comment>
<gene>
    <name evidence="2" type="ORF">TRFO_07409</name>
</gene>
<dbReference type="GeneID" id="94828366"/>
<dbReference type="AlphaFoldDB" id="A0A1J4JWD1"/>
<dbReference type="VEuPathDB" id="TrichDB:TRFO_07409"/>
<feature type="compositionally biased region" description="Basic and acidic residues" evidence="1">
    <location>
        <begin position="369"/>
        <end position="379"/>
    </location>
</feature>
<feature type="compositionally biased region" description="Basic and acidic residues" evidence="1">
    <location>
        <begin position="283"/>
        <end position="300"/>
    </location>
</feature>
<dbReference type="Proteomes" id="UP000179807">
    <property type="component" value="Unassembled WGS sequence"/>
</dbReference>
<evidence type="ECO:0000313" key="3">
    <source>
        <dbReference type="Proteomes" id="UP000179807"/>
    </source>
</evidence>
<sequence length="543" mass="62149">MMEIETSHNPMWSIDSNWNDPVIDSSEKSQELKKNFTPIQRISLNNADIETPPDNLIESKKHMEVGNIKFQHNTSGAIISVPNFQPTNFSQQNKNTNSNSLHSKESLLTPVAKRSRNHPYPSPIPSNKSFSLNQIPEQATSSKLPFESPTISTHSIPRSSATEVKIAFNEINSDESKGEKNPVSTPVKSSELRKVVKVSPISMKFAQQLIQVVDPDIFKYQPKYDQSFDYDNLDSTSSRNQNTENEREQEKEVMDNNLSDNQEEKTTNESRNNSESIFNFTPHESDSKQHQNNNEEKSDSESDNLEESDDVFSTPYKQSPIQKWRKMSTLKWGINSPPAHHEFNEIPDSLLHSKRIFARFDDDDATDNNSEKNEEKENTFHNFKNDNSNTKKKPKHKISRFWNDTGKIEYNSSEKVSSEKTPEESQKSPLSAIPLISEETNNEDKLGIEEKITNEERVKSEEKMIEKKHKQKTKEIVLPPMFATSCKSGKKRIEFLVENGVLFVSTGTKEYKVKQGESVTLVKGKELTLLNKSHEPVRLIKKE</sequence>
<feature type="region of interest" description="Disordered" evidence="1">
    <location>
        <begin position="362"/>
        <end position="398"/>
    </location>
</feature>
<keyword evidence="3" id="KW-1185">Reference proteome</keyword>
<reference evidence="2" key="1">
    <citation type="submission" date="2016-10" db="EMBL/GenBank/DDBJ databases">
        <authorList>
            <person name="Benchimol M."/>
            <person name="Almeida L.G."/>
            <person name="Vasconcelos A.T."/>
            <person name="Perreira-Neves A."/>
            <person name="Rosa I.A."/>
            <person name="Tasca T."/>
            <person name="Bogo M.R."/>
            <person name="de Souza W."/>
        </authorList>
    </citation>
    <scope>NUCLEOTIDE SEQUENCE [LARGE SCALE GENOMIC DNA]</scope>
    <source>
        <strain evidence="2">K</strain>
    </source>
</reference>